<name>A0AAV6TT34_9ARAC</name>
<protein>
    <submittedName>
        <fullName evidence="1">Uncharacterized protein</fullName>
    </submittedName>
</protein>
<organism evidence="1 2">
    <name type="scientific">Oedothorax gibbosus</name>
    <dbReference type="NCBI Taxonomy" id="931172"/>
    <lineage>
        <taxon>Eukaryota</taxon>
        <taxon>Metazoa</taxon>
        <taxon>Ecdysozoa</taxon>
        <taxon>Arthropoda</taxon>
        <taxon>Chelicerata</taxon>
        <taxon>Arachnida</taxon>
        <taxon>Araneae</taxon>
        <taxon>Araneomorphae</taxon>
        <taxon>Entelegynae</taxon>
        <taxon>Araneoidea</taxon>
        <taxon>Linyphiidae</taxon>
        <taxon>Erigoninae</taxon>
        <taxon>Oedothorax</taxon>
    </lineage>
</organism>
<gene>
    <name evidence="1" type="ORF">JTE90_022635</name>
</gene>
<sequence>MNVKLRVPLDVRFNGEMAIECGRYDLIVEKLDEMARQWGKTESLVNEITRLELLYFFILVLNPDMNWITVDFMLQGTNRRGLAHLIAAPDRLLRNKGL</sequence>
<reference evidence="1 2" key="1">
    <citation type="journal article" date="2022" name="Nat. Ecol. Evol.">
        <title>A masculinizing supergene underlies an exaggerated male reproductive morph in a spider.</title>
        <authorList>
            <person name="Hendrickx F."/>
            <person name="De Corte Z."/>
            <person name="Sonet G."/>
            <person name="Van Belleghem S.M."/>
            <person name="Kostlbacher S."/>
            <person name="Vangestel C."/>
        </authorList>
    </citation>
    <scope>NUCLEOTIDE SEQUENCE [LARGE SCALE GENOMIC DNA]</scope>
    <source>
        <strain evidence="1">W744_W776</strain>
    </source>
</reference>
<proteinExistence type="predicted"/>
<evidence type="ECO:0000313" key="1">
    <source>
        <dbReference type="EMBL" id="KAG8175212.1"/>
    </source>
</evidence>
<dbReference type="Proteomes" id="UP000827092">
    <property type="component" value="Unassembled WGS sequence"/>
</dbReference>
<accession>A0AAV6TT34</accession>
<dbReference type="AlphaFoldDB" id="A0AAV6TT34"/>
<comment type="caution">
    <text evidence="1">The sequence shown here is derived from an EMBL/GenBank/DDBJ whole genome shotgun (WGS) entry which is preliminary data.</text>
</comment>
<dbReference type="EMBL" id="JAFNEN010001048">
    <property type="protein sequence ID" value="KAG8175212.1"/>
    <property type="molecule type" value="Genomic_DNA"/>
</dbReference>
<evidence type="ECO:0000313" key="2">
    <source>
        <dbReference type="Proteomes" id="UP000827092"/>
    </source>
</evidence>
<keyword evidence="2" id="KW-1185">Reference proteome</keyword>